<dbReference type="RefSeq" id="WP_015107902.1">
    <property type="nucleotide sequence ID" value="NC_019675.1"/>
</dbReference>
<evidence type="ECO:0000313" key="3">
    <source>
        <dbReference type="EMBL" id="AFY27443.1"/>
    </source>
</evidence>
<dbReference type="OrthoDB" id="565147at2"/>
<accession>K9P396</accession>
<dbReference type="SUPFAM" id="SSF158682">
    <property type="entry name" value="TerB-like"/>
    <property type="match status" value="1"/>
</dbReference>
<dbReference type="KEGG" id="cgc:Cyagr_0241"/>
<dbReference type="AlphaFoldDB" id="K9P396"/>
<organism evidence="3 4">
    <name type="scientific">Cyanobium gracile (strain ATCC 27147 / PCC 6307)</name>
    <dbReference type="NCBI Taxonomy" id="292564"/>
    <lineage>
        <taxon>Bacteria</taxon>
        <taxon>Bacillati</taxon>
        <taxon>Cyanobacteriota</taxon>
        <taxon>Cyanophyceae</taxon>
        <taxon>Synechococcales</taxon>
        <taxon>Prochlorococcaceae</taxon>
        <taxon>Cyanobium</taxon>
    </lineage>
</organism>
<dbReference type="Pfam" id="PF05099">
    <property type="entry name" value="TerB"/>
    <property type="match status" value="1"/>
</dbReference>
<dbReference type="STRING" id="292564.Cyagr_0241"/>
<protein>
    <submittedName>
        <fullName evidence="3">Tellurite resistance protein TerB</fullName>
    </submittedName>
</protein>
<proteinExistence type="predicted"/>
<keyword evidence="1" id="KW-0812">Transmembrane</keyword>
<feature type="transmembrane region" description="Helical" evidence="1">
    <location>
        <begin position="160"/>
        <end position="184"/>
    </location>
</feature>
<reference evidence="4" key="1">
    <citation type="journal article" date="2013" name="Proc. Natl. Acad. Sci. U.S.A.">
        <title>Improving the coverage of the cyanobacterial phylum using diversity-driven genome sequencing.</title>
        <authorList>
            <person name="Shih P.M."/>
            <person name="Wu D."/>
            <person name="Latifi A."/>
            <person name="Axen S.D."/>
            <person name="Fewer D.P."/>
            <person name="Talla E."/>
            <person name="Calteau A."/>
            <person name="Cai F."/>
            <person name="Tandeau de Marsac N."/>
            <person name="Rippka R."/>
            <person name="Herdman M."/>
            <person name="Sivonen K."/>
            <person name="Coursin T."/>
            <person name="Laurent T."/>
            <person name="Goodwin L."/>
            <person name="Nolan M."/>
            <person name="Davenport K.W."/>
            <person name="Han C.S."/>
            <person name="Rubin E.M."/>
            <person name="Eisen J.A."/>
            <person name="Woyke T."/>
            <person name="Gugger M."/>
            <person name="Kerfeld C.A."/>
        </authorList>
    </citation>
    <scope>NUCLEOTIDE SEQUENCE [LARGE SCALE GENOMIC DNA]</scope>
    <source>
        <strain evidence="4">ATCC 27147 / PCC 6307</strain>
    </source>
</reference>
<keyword evidence="1" id="KW-0472">Membrane</keyword>
<dbReference type="CDD" id="cd07177">
    <property type="entry name" value="terB_like"/>
    <property type="match status" value="1"/>
</dbReference>
<gene>
    <name evidence="3" type="ordered locus">Cyagr_0241</name>
</gene>
<evidence type="ECO:0000313" key="4">
    <source>
        <dbReference type="Proteomes" id="UP000010388"/>
    </source>
</evidence>
<keyword evidence="1" id="KW-1133">Transmembrane helix</keyword>
<sequence length="229" mass="24573">MTDHASHPILSYPEEARIAYVSLLGELCYVDRQFDDQERMQLEQQMNVLDISDQGKARVYAAVYDLRDSHREAIIAGIKALSDSDLRFTLITDLFIIALANNYISVEEQDYVFEIGRKLGVEDEQIKAIKQVQFGLWQLRNTPSDSDSFKKLIKESAANLAGAGVPIAAVAASGSVFGLSAAGITSGLAALGALVGGGMLAGTVLVVPAIAVGSVWGVKKLVDLVTKSD</sequence>
<feature type="transmembrane region" description="Helical" evidence="1">
    <location>
        <begin position="190"/>
        <end position="218"/>
    </location>
</feature>
<dbReference type="Gene3D" id="1.10.3680.10">
    <property type="entry name" value="TerB-like"/>
    <property type="match status" value="1"/>
</dbReference>
<dbReference type="Proteomes" id="UP000010388">
    <property type="component" value="Chromosome"/>
</dbReference>
<name>K9P396_CYAGP</name>
<dbReference type="InterPro" id="IPR007791">
    <property type="entry name" value="DjlA_N"/>
</dbReference>
<evidence type="ECO:0000259" key="2">
    <source>
        <dbReference type="Pfam" id="PF05099"/>
    </source>
</evidence>
<evidence type="ECO:0000256" key="1">
    <source>
        <dbReference type="SAM" id="Phobius"/>
    </source>
</evidence>
<dbReference type="InterPro" id="IPR029024">
    <property type="entry name" value="TerB-like"/>
</dbReference>
<dbReference type="HOGENOM" id="CLU_1208139_0_0_3"/>
<feature type="domain" description="Co-chaperone DjlA N-terminal" evidence="2">
    <location>
        <begin position="17"/>
        <end position="131"/>
    </location>
</feature>
<dbReference type="EMBL" id="CP003495">
    <property type="protein sequence ID" value="AFY27443.1"/>
    <property type="molecule type" value="Genomic_DNA"/>
</dbReference>
<dbReference type="eggNOG" id="COG4103">
    <property type="taxonomic scope" value="Bacteria"/>
</dbReference>